<dbReference type="Gene3D" id="3.30.559.10">
    <property type="entry name" value="Chloramphenicol acetyltransferase-like domain"/>
    <property type="match status" value="1"/>
</dbReference>
<dbReference type="InterPro" id="IPR001078">
    <property type="entry name" value="2-oxoacid_DH_actylTfrase"/>
</dbReference>
<evidence type="ECO:0000259" key="1">
    <source>
        <dbReference type="Pfam" id="PF00198"/>
    </source>
</evidence>
<dbReference type="Pfam" id="PF00198">
    <property type="entry name" value="2-oxoacid_dh"/>
    <property type="match status" value="2"/>
</dbReference>
<dbReference type="RefSeq" id="WP_242381221.1">
    <property type="nucleotide sequence ID" value="NZ_JAKRKC020000002.1"/>
</dbReference>
<sequence length="274" mass="30062">MSPRLSGWRRLAMAGWRPPRDPQFYGELDLDATPLLAFQEDVRQATGVRVTMTHLAGRAVAHALAAVPELRVRLARGRLRPRESVDVFFIVATGGGHELTGLKVRDADRKPVTAVAGELSARRSRLAEGVDPELGPAKSLMARVPRWLLRPALLLSAWLTSDLDLDLSRLGLPRQPFGGAMVTSVGMWGIDRAFSPLGDFYRIPVLVLVGAVRERPVAVAGEVVARPVLTLTATFDHRYTDGFHAARFAAAVQEYCADPARFEPPIPVKTSREY</sequence>
<reference evidence="2 3" key="1">
    <citation type="submission" date="2022-04" db="EMBL/GenBank/DDBJ databases">
        <title>Genome draft of Actinomadura sp. ATCC 31491.</title>
        <authorList>
            <person name="Shi X."/>
            <person name="Du Y."/>
        </authorList>
    </citation>
    <scope>NUCLEOTIDE SEQUENCE [LARGE SCALE GENOMIC DNA]</scope>
    <source>
        <strain evidence="2 3">ATCC 31491</strain>
    </source>
</reference>
<evidence type="ECO:0000313" key="2">
    <source>
        <dbReference type="EMBL" id="MCK2218967.1"/>
    </source>
</evidence>
<feature type="domain" description="2-oxoacid dehydrogenase acyltransferase catalytic" evidence="1">
    <location>
        <begin position="182"/>
        <end position="261"/>
    </location>
</feature>
<proteinExistence type="predicted"/>
<dbReference type="InterPro" id="IPR045257">
    <property type="entry name" value="E2/Pdx1"/>
</dbReference>
<name>A0ABT0G2X2_9ACTN</name>
<dbReference type="EMBL" id="JAKRKC020000002">
    <property type="protein sequence ID" value="MCK2218967.1"/>
    <property type="molecule type" value="Genomic_DNA"/>
</dbReference>
<dbReference type="SUPFAM" id="SSF52777">
    <property type="entry name" value="CoA-dependent acyltransferases"/>
    <property type="match status" value="1"/>
</dbReference>
<dbReference type="PANTHER" id="PTHR23151">
    <property type="entry name" value="DIHYDROLIPOAMIDE ACETYL/SUCCINYL-TRANSFERASE-RELATED"/>
    <property type="match status" value="1"/>
</dbReference>
<gene>
    <name evidence="2" type="ORF">MF672_035000</name>
</gene>
<comment type="caution">
    <text evidence="2">The sequence shown here is derived from an EMBL/GenBank/DDBJ whole genome shotgun (WGS) entry which is preliminary data.</text>
</comment>
<protein>
    <submittedName>
        <fullName evidence="2">2-oxo acid dehydrogenase subunit E2</fullName>
    </submittedName>
</protein>
<keyword evidence="3" id="KW-1185">Reference proteome</keyword>
<feature type="domain" description="2-oxoacid dehydrogenase acyltransferase catalytic" evidence="1">
    <location>
        <begin position="22"/>
        <end position="125"/>
    </location>
</feature>
<evidence type="ECO:0000313" key="3">
    <source>
        <dbReference type="Proteomes" id="UP001317259"/>
    </source>
</evidence>
<dbReference type="InterPro" id="IPR023213">
    <property type="entry name" value="CAT-like_dom_sf"/>
</dbReference>
<dbReference type="PANTHER" id="PTHR23151:SF90">
    <property type="entry name" value="DIHYDROLIPOYLLYSINE-RESIDUE ACETYLTRANSFERASE COMPONENT OF PYRUVATE DEHYDROGENASE COMPLEX, MITOCHONDRIAL-RELATED"/>
    <property type="match status" value="1"/>
</dbReference>
<organism evidence="2 3">
    <name type="scientific">Actinomadura luzonensis</name>
    <dbReference type="NCBI Taxonomy" id="2805427"/>
    <lineage>
        <taxon>Bacteria</taxon>
        <taxon>Bacillati</taxon>
        <taxon>Actinomycetota</taxon>
        <taxon>Actinomycetes</taxon>
        <taxon>Streptosporangiales</taxon>
        <taxon>Thermomonosporaceae</taxon>
        <taxon>Actinomadura</taxon>
    </lineage>
</organism>
<dbReference type="Proteomes" id="UP001317259">
    <property type="component" value="Unassembled WGS sequence"/>
</dbReference>
<accession>A0ABT0G2X2</accession>